<dbReference type="PATRIC" id="fig|59750.3.peg.700"/>
<keyword evidence="1" id="KW-0812">Transmembrane</keyword>
<sequence length="152" mass="15801">MGGGLAGVAARQHPDLTSTKSRVVETDDADPVLAGIVLTLLAVDGIISAVVGALLLPSYIGGIPFPISAVVSGVVNAALVWAAMQWSDSLLRGGLPLWTWLAAVVAMTFGGPGNDYIFAGSGIFAYGALIFIAVGALPAAWLLRRRYRRQPR</sequence>
<feature type="transmembrane region" description="Helical" evidence="1">
    <location>
        <begin position="90"/>
        <end position="110"/>
    </location>
</feature>
<comment type="caution">
    <text evidence="2">The sequence shown here is derived from an EMBL/GenBank/DDBJ whole genome shotgun (WGS) entry which is preliminary data.</text>
</comment>
<dbReference type="Proteomes" id="UP000070612">
    <property type="component" value="Unassembled WGS sequence"/>
</dbReference>
<dbReference type="AlphaFoldDB" id="A0A132PLG1"/>
<accession>A0A132PLG1</accession>
<keyword evidence="3" id="KW-1185">Reference proteome</keyword>
<reference evidence="2 3" key="1">
    <citation type="submission" date="2015-07" db="EMBL/GenBank/DDBJ databases">
        <title>A draft genome sequence of Mycobacterium wolinskyi.</title>
        <authorList>
            <person name="de Man T.J."/>
            <person name="Perry K.A."/>
            <person name="Coulliette A.D."/>
            <person name="Jensen B."/>
            <person name="Toney N.C."/>
            <person name="Limbago B.M."/>
            <person name="Noble-Wang J."/>
        </authorList>
    </citation>
    <scope>NUCLEOTIDE SEQUENCE [LARGE SCALE GENOMIC DNA]</scope>
    <source>
        <strain evidence="2 3">CDC_01</strain>
    </source>
</reference>
<dbReference type="RefSeq" id="WP_067850735.1">
    <property type="nucleotide sequence ID" value="NZ_LGTW01000010.1"/>
</dbReference>
<gene>
    <name evidence="2" type="ORF">AFM11_16735</name>
</gene>
<evidence type="ECO:0000256" key="1">
    <source>
        <dbReference type="SAM" id="Phobius"/>
    </source>
</evidence>
<feature type="transmembrane region" description="Helical" evidence="1">
    <location>
        <begin position="32"/>
        <end position="56"/>
    </location>
</feature>
<evidence type="ECO:0000313" key="3">
    <source>
        <dbReference type="Proteomes" id="UP000070612"/>
    </source>
</evidence>
<dbReference type="STRING" id="59750.AWC31_01305"/>
<name>A0A132PLG1_9MYCO</name>
<feature type="transmembrane region" description="Helical" evidence="1">
    <location>
        <begin position="116"/>
        <end position="143"/>
    </location>
</feature>
<organism evidence="2 3">
    <name type="scientific">Mycolicibacterium wolinskyi</name>
    <dbReference type="NCBI Taxonomy" id="59750"/>
    <lineage>
        <taxon>Bacteria</taxon>
        <taxon>Bacillati</taxon>
        <taxon>Actinomycetota</taxon>
        <taxon>Actinomycetes</taxon>
        <taxon>Mycobacteriales</taxon>
        <taxon>Mycobacteriaceae</taxon>
        <taxon>Mycolicibacterium</taxon>
    </lineage>
</organism>
<dbReference type="EMBL" id="LGTW01000010">
    <property type="protein sequence ID" value="KWX23017.1"/>
    <property type="molecule type" value="Genomic_DNA"/>
</dbReference>
<feature type="transmembrane region" description="Helical" evidence="1">
    <location>
        <begin position="62"/>
        <end position="83"/>
    </location>
</feature>
<proteinExistence type="predicted"/>
<evidence type="ECO:0000313" key="2">
    <source>
        <dbReference type="EMBL" id="KWX23017.1"/>
    </source>
</evidence>
<keyword evidence="1" id="KW-1133">Transmembrane helix</keyword>
<keyword evidence="1" id="KW-0472">Membrane</keyword>
<protein>
    <submittedName>
        <fullName evidence="2">Membrane protein</fullName>
    </submittedName>
</protein>